<dbReference type="InterPro" id="IPR036388">
    <property type="entry name" value="WH-like_DNA-bd_sf"/>
</dbReference>
<evidence type="ECO:0000259" key="4">
    <source>
        <dbReference type="PROSITE" id="PS50995"/>
    </source>
</evidence>
<keyword evidence="3" id="KW-0804">Transcription</keyword>
<dbReference type="Pfam" id="PF01047">
    <property type="entry name" value="MarR"/>
    <property type="match status" value="1"/>
</dbReference>
<keyword evidence="1" id="KW-0805">Transcription regulation</keyword>
<dbReference type="SUPFAM" id="SSF46785">
    <property type="entry name" value="Winged helix' DNA-binding domain"/>
    <property type="match status" value="1"/>
</dbReference>
<dbReference type="PROSITE" id="PS50995">
    <property type="entry name" value="HTH_MARR_2"/>
    <property type="match status" value="1"/>
</dbReference>
<dbReference type="EMBL" id="VSSQ01000174">
    <property type="protein sequence ID" value="MPL83266.1"/>
    <property type="molecule type" value="Genomic_DNA"/>
</dbReference>
<dbReference type="InterPro" id="IPR036390">
    <property type="entry name" value="WH_DNA-bd_sf"/>
</dbReference>
<sequence>MQENKLQISIGHNIMAFDKYFRIYLKNNLKGYDLNTAEGMVLLSLFNEGRRTESEIFDSIHTDEPEKTQDQLVHELNYDKSVMTRTMQSLEGKGYVVRSVNPKDRRSFVFCLTETGSAFKEVLMTIMKKWNTAVLKGFTHAEIDFMNDILARLAQNAQTAGIRERE</sequence>
<dbReference type="PANTHER" id="PTHR42756:SF1">
    <property type="entry name" value="TRANSCRIPTIONAL REPRESSOR OF EMRAB OPERON"/>
    <property type="match status" value="1"/>
</dbReference>
<keyword evidence="2" id="KW-0238">DNA-binding</keyword>
<dbReference type="PRINTS" id="PR00598">
    <property type="entry name" value="HTHMARR"/>
</dbReference>
<protein>
    <submittedName>
        <fullName evidence="5">Transcriptional regulator SlyA</fullName>
    </submittedName>
</protein>
<feature type="domain" description="HTH marR-type" evidence="4">
    <location>
        <begin position="3"/>
        <end position="155"/>
    </location>
</feature>
<evidence type="ECO:0000313" key="5">
    <source>
        <dbReference type="EMBL" id="MPL83266.1"/>
    </source>
</evidence>
<organism evidence="5">
    <name type="scientific">bioreactor metagenome</name>
    <dbReference type="NCBI Taxonomy" id="1076179"/>
    <lineage>
        <taxon>unclassified sequences</taxon>
        <taxon>metagenomes</taxon>
        <taxon>ecological metagenomes</taxon>
    </lineage>
</organism>
<accession>A0A644UVZ2</accession>
<dbReference type="GO" id="GO:0003677">
    <property type="term" value="F:DNA binding"/>
    <property type="evidence" value="ECO:0007669"/>
    <property type="project" value="UniProtKB-KW"/>
</dbReference>
<dbReference type="InterPro" id="IPR000835">
    <property type="entry name" value="HTH_MarR-typ"/>
</dbReference>
<dbReference type="PANTHER" id="PTHR42756">
    <property type="entry name" value="TRANSCRIPTIONAL REGULATOR, MARR"/>
    <property type="match status" value="1"/>
</dbReference>
<evidence type="ECO:0000256" key="1">
    <source>
        <dbReference type="ARBA" id="ARBA00023015"/>
    </source>
</evidence>
<dbReference type="SMART" id="SM00347">
    <property type="entry name" value="HTH_MARR"/>
    <property type="match status" value="1"/>
</dbReference>
<dbReference type="GO" id="GO:0003700">
    <property type="term" value="F:DNA-binding transcription factor activity"/>
    <property type="evidence" value="ECO:0007669"/>
    <property type="project" value="InterPro"/>
</dbReference>
<name>A0A644UVZ2_9ZZZZ</name>
<dbReference type="Gene3D" id="1.10.10.10">
    <property type="entry name" value="Winged helix-like DNA-binding domain superfamily/Winged helix DNA-binding domain"/>
    <property type="match status" value="1"/>
</dbReference>
<reference evidence="5" key="1">
    <citation type="submission" date="2019-08" db="EMBL/GenBank/DDBJ databases">
        <authorList>
            <person name="Kucharzyk K."/>
            <person name="Murdoch R.W."/>
            <person name="Higgins S."/>
            <person name="Loffler F."/>
        </authorList>
    </citation>
    <scope>NUCLEOTIDE SEQUENCE</scope>
</reference>
<proteinExistence type="predicted"/>
<gene>
    <name evidence="5" type="primary">slyA_11</name>
    <name evidence="5" type="ORF">SDC9_29216</name>
</gene>
<evidence type="ECO:0000256" key="2">
    <source>
        <dbReference type="ARBA" id="ARBA00023125"/>
    </source>
</evidence>
<evidence type="ECO:0000256" key="3">
    <source>
        <dbReference type="ARBA" id="ARBA00023163"/>
    </source>
</evidence>
<comment type="caution">
    <text evidence="5">The sequence shown here is derived from an EMBL/GenBank/DDBJ whole genome shotgun (WGS) entry which is preliminary data.</text>
</comment>
<dbReference type="AlphaFoldDB" id="A0A644UVZ2"/>